<dbReference type="Gene3D" id="3.40.50.2300">
    <property type="match status" value="1"/>
</dbReference>
<comment type="subcellular location">
    <subcellularLocation>
        <location evidence="1">Cytoplasm</location>
    </subcellularLocation>
</comment>
<evidence type="ECO:0000256" key="3">
    <source>
        <dbReference type="ARBA" id="ARBA00022553"/>
    </source>
</evidence>
<dbReference type="RefSeq" id="WP_065851536.1">
    <property type="nucleotide sequence ID" value="NZ_LYPC01000012.1"/>
</dbReference>
<dbReference type="InterPro" id="IPR051552">
    <property type="entry name" value="HptR"/>
</dbReference>
<dbReference type="Proteomes" id="UP000093309">
    <property type="component" value="Unassembled WGS sequence"/>
</dbReference>
<dbReference type="Pfam" id="PF00072">
    <property type="entry name" value="Response_reg"/>
    <property type="match status" value="1"/>
</dbReference>
<dbReference type="STRING" id="512399.A8709_10410"/>
<dbReference type="InterPro" id="IPR041522">
    <property type="entry name" value="CdaR_GGDEF"/>
</dbReference>
<dbReference type="InterPro" id="IPR001789">
    <property type="entry name" value="Sig_transdc_resp-reg_receiver"/>
</dbReference>
<dbReference type="InterPro" id="IPR018060">
    <property type="entry name" value="HTH_AraC"/>
</dbReference>
<dbReference type="InterPro" id="IPR009057">
    <property type="entry name" value="Homeodomain-like_sf"/>
</dbReference>
<dbReference type="GO" id="GO:0003700">
    <property type="term" value="F:DNA-binding transcription factor activity"/>
    <property type="evidence" value="ECO:0007669"/>
    <property type="project" value="InterPro"/>
</dbReference>
<proteinExistence type="predicted"/>
<dbReference type="PROSITE" id="PS50887">
    <property type="entry name" value="GGDEF"/>
    <property type="match status" value="1"/>
</dbReference>
<dbReference type="EMBL" id="LYPC01000012">
    <property type="protein sequence ID" value="OCT16021.1"/>
    <property type="molecule type" value="Genomic_DNA"/>
</dbReference>
<evidence type="ECO:0000313" key="12">
    <source>
        <dbReference type="EMBL" id="OCT16021.1"/>
    </source>
</evidence>
<name>A0A1C1A697_9BACL</name>
<dbReference type="CDD" id="cd17536">
    <property type="entry name" value="REC_YesN-like"/>
    <property type="match status" value="1"/>
</dbReference>
<dbReference type="GO" id="GO:0005737">
    <property type="term" value="C:cytoplasm"/>
    <property type="evidence" value="ECO:0007669"/>
    <property type="project" value="UniProtKB-SubCell"/>
</dbReference>
<evidence type="ECO:0000259" key="9">
    <source>
        <dbReference type="PROSITE" id="PS01124"/>
    </source>
</evidence>
<gene>
    <name evidence="12" type="ORF">A8709_10410</name>
</gene>
<dbReference type="InterPro" id="IPR020449">
    <property type="entry name" value="Tscrpt_reg_AraC-type_HTH"/>
</dbReference>
<keyword evidence="7" id="KW-0804">Transcription</keyword>
<dbReference type="InterPro" id="IPR000160">
    <property type="entry name" value="GGDEF_dom"/>
</dbReference>
<evidence type="ECO:0000256" key="5">
    <source>
        <dbReference type="ARBA" id="ARBA00023015"/>
    </source>
</evidence>
<evidence type="ECO:0000313" key="13">
    <source>
        <dbReference type="Proteomes" id="UP000093309"/>
    </source>
</evidence>
<evidence type="ECO:0000256" key="8">
    <source>
        <dbReference type="PROSITE-ProRule" id="PRU00169"/>
    </source>
</evidence>
<feature type="domain" description="HTH araC/xylS-type" evidence="9">
    <location>
        <begin position="459"/>
        <end position="558"/>
    </location>
</feature>
<evidence type="ECO:0000259" key="11">
    <source>
        <dbReference type="PROSITE" id="PS50887"/>
    </source>
</evidence>
<feature type="domain" description="Response regulatory" evidence="10">
    <location>
        <begin position="3"/>
        <end position="120"/>
    </location>
</feature>
<dbReference type="Gene3D" id="1.10.10.60">
    <property type="entry name" value="Homeodomain-like"/>
    <property type="match status" value="2"/>
</dbReference>
<dbReference type="SMART" id="SM00342">
    <property type="entry name" value="HTH_ARAC"/>
    <property type="match status" value="1"/>
</dbReference>
<organism evidence="12 13">
    <name type="scientific">Paenibacillus pectinilyticus</name>
    <dbReference type="NCBI Taxonomy" id="512399"/>
    <lineage>
        <taxon>Bacteria</taxon>
        <taxon>Bacillati</taxon>
        <taxon>Bacillota</taxon>
        <taxon>Bacilli</taxon>
        <taxon>Bacillales</taxon>
        <taxon>Paenibacillaceae</taxon>
        <taxon>Paenibacillus</taxon>
    </lineage>
</organism>
<keyword evidence="5" id="KW-0805">Transcription regulation</keyword>
<dbReference type="OrthoDB" id="9794370at2"/>
<evidence type="ECO:0000256" key="4">
    <source>
        <dbReference type="ARBA" id="ARBA00023012"/>
    </source>
</evidence>
<evidence type="ECO:0000256" key="2">
    <source>
        <dbReference type="ARBA" id="ARBA00022490"/>
    </source>
</evidence>
<dbReference type="SUPFAM" id="SSF52172">
    <property type="entry name" value="CheY-like"/>
    <property type="match status" value="1"/>
</dbReference>
<dbReference type="InterPro" id="IPR011006">
    <property type="entry name" value="CheY-like_superfamily"/>
</dbReference>
<dbReference type="PRINTS" id="PR00032">
    <property type="entry name" value="HTHARAC"/>
</dbReference>
<reference evidence="13" key="1">
    <citation type="submission" date="2016-05" db="EMBL/GenBank/DDBJ databases">
        <title>Paenibacillus oryzae. sp. nov., isolated from the rice root.</title>
        <authorList>
            <person name="Zhang J."/>
            <person name="Zhang X."/>
        </authorList>
    </citation>
    <scope>NUCLEOTIDE SEQUENCE [LARGE SCALE GENOMIC DNA]</scope>
    <source>
        <strain evidence="13">KCTC13222</strain>
    </source>
</reference>
<evidence type="ECO:0000256" key="6">
    <source>
        <dbReference type="ARBA" id="ARBA00023125"/>
    </source>
</evidence>
<dbReference type="SUPFAM" id="SSF46689">
    <property type="entry name" value="Homeodomain-like"/>
    <property type="match status" value="2"/>
</dbReference>
<comment type="caution">
    <text evidence="12">The sequence shown here is derived from an EMBL/GenBank/DDBJ whole genome shotgun (WGS) entry which is preliminary data.</text>
</comment>
<keyword evidence="13" id="KW-1185">Reference proteome</keyword>
<keyword evidence="3 8" id="KW-0597">Phosphoprotein</keyword>
<keyword evidence="6 12" id="KW-0238">DNA-binding</keyword>
<dbReference type="PROSITE" id="PS50110">
    <property type="entry name" value="RESPONSE_REGULATORY"/>
    <property type="match status" value="1"/>
</dbReference>
<sequence>MYTIIMIDDEDEVREGIKRKTNWEACGFQLIGDYDNGRDAYEAVERQQPDVVITDINMPFMDGLQLTERIVTKYRTVKVVIVTGYEDFEYAKQAIKLKVKDYLLKPINSAEFTEFLQKLCLELDEERKQREDITFLRHQFQESMPLLRERFLERLVTSGMRKDEIERKLPMFGLHLNRVSSSASVLQIGAGAGSDLDASSVSNFGHTILALDIDDFHRELYNDQVAEEELLRFAAFNILHEIVEQEHGGAVFRTRDDKLVGLISGQQDQVEVICQTLAEQARYSIEKYLGMTVTIGISRMYESLQELPKAFQEALTALDYRFMLGNNRIIAIGDMEFGSSLDNTSYLRMEKRLIAAMKMGEKSVITHTLQEWIEDLKKSACPMDKCYGKLNKLLVALMNVGMETGLEEEDVLGLGDHSFMELYARKTLDDVRLWLEAICLAFVDRLADKRTHVSQAQLESAVAYIHENYADEQLSLQGVCNHIYMSMSYFSALFKPHTGETFIEYVTRYRLEKAKEMLATTQLKTYELAAKVGYSDPQYFSVIFKRHTGMTPKEFRAANKAGSNV</sequence>
<dbReference type="Pfam" id="PF12833">
    <property type="entry name" value="HTH_18"/>
    <property type="match status" value="1"/>
</dbReference>
<dbReference type="PANTHER" id="PTHR42713">
    <property type="entry name" value="HISTIDINE KINASE-RELATED"/>
    <property type="match status" value="1"/>
</dbReference>
<dbReference type="PANTHER" id="PTHR42713:SF3">
    <property type="entry name" value="TRANSCRIPTIONAL REGULATORY PROTEIN HPTR"/>
    <property type="match status" value="1"/>
</dbReference>
<evidence type="ECO:0000256" key="1">
    <source>
        <dbReference type="ARBA" id="ARBA00004496"/>
    </source>
</evidence>
<dbReference type="AlphaFoldDB" id="A0A1C1A697"/>
<dbReference type="Pfam" id="PF17853">
    <property type="entry name" value="GGDEF_2"/>
    <property type="match status" value="1"/>
</dbReference>
<dbReference type="GO" id="GO:0000160">
    <property type="term" value="P:phosphorelay signal transduction system"/>
    <property type="evidence" value="ECO:0007669"/>
    <property type="project" value="UniProtKB-KW"/>
</dbReference>
<evidence type="ECO:0000256" key="7">
    <source>
        <dbReference type="ARBA" id="ARBA00023163"/>
    </source>
</evidence>
<evidence type="ECO:0000259" key="10">
    <source>
        <dbReference type="PROSITE" id="PS50110"/>
    </source>
</evidence>
<keyword evidence="2" id="KW-0963">Cytoplasm</keyword>
<accession>A0A1C1A697</accession>
<protein>
    <submittedName>
        <fullName evidence="12">DNA-binding response regulator</fullName>
    </submittedName>
</protein>
<feature type="modified residue" description="4-aspartylphosphate" evidence="8">
    <location>
        <position position="55"/>
    </location>
</feature>
<keyword evidence="4" id="KW-0902">Two-component regulatory system</keyword>
<feature type="domain" description="GGDEF" evidence="11">
    <location>
        <begin position="204"/>
        <end position="334"/>
    </location>
</feature>
<dbReference type="GO" id="GO:0043565">
    <property type="term" value="F:sequence-specific DNA binding"/>
    <property type="evidence" value="ECO:0007669"/>
    <property type="project" value="InterPro"/>
</dbReference>
<dbReference type="SMART" id="SM00448">
    <property type="entry name" value="REC"/>
    <property type="match status" value="1"/>
</dbReference>
<dbReference type="PROSITE" id="PS01124">
    <property type="entry name" value="HTH_ARAC_FAMILY_2"/>
    <property type="match status" value="1"/>
</dbReference>